<gene>
    <name evidence="2" type="ORF">E1284_11305</name>
</gene>
<dbReference type="InterPro" id="IPR002575">
    <property type="entry name" value="Aminoglycoside_PTrfase"/>
</dbReference>
<evidence type="ECO:0000313" key="3">
    <source>
        <dbReference type="Proteomes" id="UP000295431"/>
    </source>
</evidence>
<dbReference type="InterPro" id="IPR041726">
    <property type="entry name" value="ACAD10_11_N"/>
</dbReference>
<proteinExistence type="predicted"/>
<evidence type="ECO:0000259" key="1">
    <source>
        <dbReference type="Pfam" id="PF01636"/>
    </source>
</evidence>
<dbReference type="CDD" id="cd05154">
    <property type="entry name" value="ACAD10_11_N-like"/>
    <property type="match status" value="1"/>
</dbReference>
<dbReference type="EMBL" id="SMJW01000043">
    <property type="protein sequence ID" value="TDC16836.1"/>
    <property type="molecule type" value="Genomic_DNA"/>
</dbReference>
<dbReference type="PANTHER" id="PTHR21310">
    <property type="entry name" value="AMINOGLYCOSIDE PHOSPHOTRANSFERASE-RELATED-RELATED"/>
    <property type="match status" value="1"/>
</dbReference>
<dbReference type="AlphaFoldDB" id="A0A4V2XN53"/>
<dbReference type="Pfam" id="PF01636">
    <property type="entry name" value="APH"/>
    <property type="match status" value="1"/>
</dbReference>
<dbReference type="Proteomes" id="UP000295431">
    <property type="component" value="Unassembled WGS sequence"/>
</dbReference>
<feature type="domain" description="Aminoglycoside phosphotransferase" evidence="1">
    <location>
        <begin position="51"/>
        <end position="286"/>
    </location>
</feature>
<accession>A0A4V2XN53</accession>
<dbReference type="Gene3D" id="3.90.1200.10">
    <property type="match status" value="1"/>
</dbReference>
<keyword evidence="3" id="KW-1185">Reference proteome</keyword>
<keyword evidence="2" id="KW-0808">Transferase</keyword>
<dbReference type="InterPro" id="IPR011009">
    <property type="entry name" value="Kinase-like_dom_sf"/>
</dbReference>
<dbReference type="OrthoDB" id="3806873at2"/>
<evidence type="ECO:0000313" key="2">
    <source>
        <dbReference type="EMBL" id="TDC16836.1"/>
    </source>
</evidence>
<organism evidence="2 3">
    <name type="scientific">Actinomadura bangladeshensis</name>
    <dbReference type="NCBI Taxonomy" id="453573"/>
    <lineage>
        <taxon>Bacteria</taxon>
        <taxon>Bacillati</taxon>
        <taxon>Actinomycetota</taxon>
        <taxon>Actinomycetes</taxon>
        <taxon>Streptosporangiales</taxon>
        <taxon>Thermomonosporaceae</taxon>
        <taxon>Actinomadura</taxon>
    </lineage>
</organism>
<name>A0A4V2XN53_9ACTN</name>
<sequence length="373" mass="39748">MQVHDCYPPGDLVGKGPAVQPEQIDRALVDFGVLAGWMDGRDLPGGPFEDVRSLAGGTQNTLIRFSRGGRDYVLRRGPAHLRARTNDVLRREARVLAALDGTGVPAPRLIAACPDESVLGGAVFYLMTPVEGFNATVALPGKHAGDASVRREMGLNAARALSALGAVDHEAVGLGDFGRPEGFLARQVGRWMSELDSYGALDGYPGPDIPGLDDVARWLEDNRPKVWRPGILHGDYHLANLMYSFDGPEVAAIVDWEMCTIGDPLLDLGWLLATWPDRDDQSAALAGPLGAAGGLPTADELVATYAERPGAVAGRDLSSITWYAVLACFKLGIVLEGTHARAFAGKAPKETGDLLHAITLGLFQRAHGFIRSS</sequence>
<dbReference type="GO" id="GO:0016740">
    <property type="term" value="F:transferase activity"/>
    <property type="evidence" value="ECO:0007669"/>
    <property type="project" value="UniProtKB-KW"/>
</dbReference>
<dbReference type="InterPro" id="IPR051678">
    <property type="entry name" value="AGP_Transferase"/>
</dbReference>
<dbReference type="PANTHER" id="PTHR21310:SF40">
    <property type="entry name" value="AMINOGLYCOSIDE PHOSPHOTRANSFERASE DOMAIN-CONTAINING PROTEIN-RELATED"/>
    <property type="match status" value="1"/>
</dbReference>
<protein>
    <submittedName>
        <fullName evidence="2">Phosphotransferase family protein</fullName>
    </submittedName>
</protein>
<comment type="caution">
    <text evidence="2">The sequence shown here is derived from an EMBL/GenBank/DDBJ whole genome shotgun (WGS) entry which is preliminary data.</text>
</comment>
<dbReference type="Gene3D" id="3.30.200.20">
    <property type="entry name" value="Phosphorylase Kinase, domain 1"/>
    <property type="match status" value="1"/>
</dbReference>
<reference evidence="2 3" key="1">
    <citation type="submission" date="2019-03" db="EMBL/GenBank/DDBJ databases">
        <title>Draft genome sequences of novel Actinobacteria.</title>
        <authorList>
            <person name="Sahin N."/>
            <person name="Ay H."/>
            <person name="Saygin H."/>
        </authorList>
    </citation>
    <scope>NUCLEOTIDE SEQUENCE [LARGE SCALE GENOMIC DNA]</scope>
    <source>
        <strain evidence="2 3">DSM 45347</strain>
    </source>
</reference>
<dbReference type="SUPFAM" id="SSF56112">
    <property type="entry name" value="Protein kinase-like (PK-like)"/>
    <property type="match status" value="1"/>
</dbReference>